<dbReference type="RefSeq" id="WP_257726114.1">
    <property type="nucleotide sequence ID" value="NZ_JAAKLJ010000032.1"/>
</dbReference>
<reference evidence="2" key="1">
    <citation type="submission" date="2022-08" db="EMBL/GenBank/DDBJ databases">
        <title>A global survey of hypervirulent Aeromonas hydrophila identified this emerging pathogen in farmed fish in the lower Mekong River basin.</title>
        <authorList>
            <person name="Xu T."/>
            <person name="Rasmussen-Ivey C.R."/>
            <person name="Moen F.S."/>
            <person name="Fernandez Bravo A."/>
            <person name="Lamy B."/>
            <person name="Beaz-Hidalgo R."/>
            <person name="Khan C.D."/>
            <person name="Castro Escarpulli G."/>
            <person name="Yasin I.S.M."/>
            <person name="Figueras M.J."/>
            <person name="Azzam Sayuti M."/>
            <person name="Karim M.M."/>
            <person name="Alam K.M."/>
            <person name="Le T.T.T."/>
            <person name="Thao N.H.P."/>
            <person name="Addo S."/>
            <person name="Duodu S."/>
            <person name="Ali S."/>
            <person name="Mey S."/>
            <person name="Somony T."/>
            <person name="Liles M.R."/>
        </authorList>
    </citation>
    <scope>NUCLEOTIDE SEQUENCE</scope>
    <source>
        <strain evidence="2">0.14</strain>
    </source>
</reference>
<dbReference type="EMBL" id="JANLFC010000092">
    <property type="protein sequence ID" value="MCR4450951.1"/>
    <property type="molecule type" value="Genomic_DNA"/>
</dbReference>
<evidence type="ECO:0000313" key="3">
    <source>
        <dbReference type="Proteomes" id="UP001204061"/>
    </source>
</evidence>
<keyword evidence="1" id="KW-0472">Membrane</keyword>
<organism evidence="2 3">
    <name type="scientific">Aeromonas veronii</name>
    <dbReference type="NCBI Taxonomy" id="654"/>
    <lineage>
        <taxon>Bacteria</taxon>
        <taxon>Pseudomonadati</taxon>
        <taxon>Pseudomonadota</taxon>
        <taxon>Gammaproteobacteria</taxon>
        <taxon>Aeromonadales</taxon>
        <taxon>Aeromonadaceae</taxon>
        <taxon>Aeromonas</taxon>
    </lineage>
</organism>
<protein>
    <submittedName>
        <fullName evidence="2">Uncharacterized protein</fullName>
    </submittedName>
</protein>
<evidence type="ECO:0000256" key="1">
    <source>
        <dbReference type="SAM" id="Phobius"/>
    </source>
</evidence>
<comment type="caution">
    <text evidence="2">The sequence shown here is derived from an EMBL/GenBank/DDBJ whole genome shotgun (WGS) entry which is preliminary data.</text>
</comment>
<dbReference type="AlphaFoldDB" id="A0AAW5MM68"/>
<sequence length="55" mass="6279">MPSELPSRTRLSRYDKFVRLTIYALPLAGMIWLINSLNGWQRATCGTDASKRGEH</sequence>
<proteinExistence type="predicted"/>
<evidence type="ECO:0000313" key="2">
    <source>
        <dbReference type="EMBL" id="MCR4450951.1"/>
    </source>
</evidence>
<feature type="transmembrane region" description="Helical" evidence="1">
    <location>
        <begin position="17"/>
        <end position="34"/>
    </location>
</feature>
<accession>A0AAW5MM68</accession>
<name>A0AAW5MM68_AERVE</name>
<keyword evidence="1" id="KW-1133">Transmembrane helix</keyword>
<dbReference type="Proteomes" id="UP001204061">
    <property type="component" value="Unassembled WGS sequence"/>
</dbReference>
<keyword evidence="1" id="KW-0812">Transmembrane</keyword>
<gene>
    <name evidence="2" type="ORF">NS965_21435</name>
</gene>